<protein>
    <submittedName>
        <fullName evidence="1">Uncharacterized protein</fullName>
    </submittedName>
</protein>
<accession>A0A7W8NHJ3</accession>
<dbReference type="AlphaFoldDB" id="A0A7W8NHJ3"/>
<gene>
    <name evidence="1" type="ORF">HNQ08_005066</name>
</gene>
<name>A0A7W8NHJ3_9DEIO</name>
<sequence length="129" mass="15173">MGDLPTVMFYGFFPGGVLEHQVDADWWNRTEGLWEKAEQAGAEQRKARASQDWEAFQDKMREILPHDEEFRHIALLPRPPITELRNRVDQVFPGHRHIGLYVILNELVKGIKAEEKRKKAEERQRNKAK</sequence>
<organism evidence="1 2">
    <name type="scientific">Deinococcus humi</name>
    <dbReference type="NCBI Taxonomy" id="662880"/>
    <lineage>
        <taxon>Bacteria</taxon>
        <taxon>Thermotogati</taxon>
        <taxon>Deinococcota</taxon>
        <taxon>Deinococci</taxon>
        <taxon>Deinococcales</taxon>
        <taxon>Deinococcaceae</taxon>
        <taxon>Deinococcus</taxon>
    </lineage>
</organism>
<dbReference type="EMBL" id="JACHFL010000024">
    <property type="protein sequence ID" value="MBB5365940.1"/>
    <property type="molecule type" value="Genomic_DNA"/>
</dbReference>
<evidence type="ECO:0000313" key="1">
    <source>
        <dbReference type="EMBL" id="MBB5365940.1"/>
    </source>
</evidence>
<proteinExistence type="predicted"/>
<keyword evidence="2" id="KW-1185">Reference proteome</keyword>
<reference evidence="1 2" key="1">
    <citation type="submission" date="2020-08" db="EMBL/GenBank/DDBJ databases">
        <title>Genomic Encyclopedia of Type Strains, Phase IV (KMG-IV): sequencing the most valuable type-strain genomes for metagenomic binning, comparative biology and taxonomic classification.</title>
        <authorList>
            <person name="Goeker M."/>
        </authorList>
    </citation>
    <scope>NUCLEOTIDE SEQUENCE [LARGE SCALE GENOMIC DNA]</scope>
    <source>
        <strain evidence="1 2">DSM 27939</strain>
    </source>
</reference>
<evidence type="ECO:0000313" key="2">
    <source>
        <dbReference type="Proteomes" id="UP000552709"/>
    </source>
</evidence>
<dbReference type="Proteomes" id="UP000552709">
    <property type="component" value="Unassembled WGS sequence"/>
</dbReference>
<dbReference type="RefSeq" id="WP_184137842.1">
    <property type="nucleotide sequence ID" value="NZ_JACHFL010000024.1"/>
</dbReference>
<comment type="caution">
    <text evidence="1">The sequence shown here is derived from an EMBL/GenBank/DDBJ whole genome shotgun (WGS) entry which is preliminary data.</text>
</comment>